<dbReference type="InterPro" id="IPR012292">
    <property type="entry name" value="Globin/Proto"/>
</dbReference>
<accession>A0A2A6J9I2</accession>
<dbReference type="InterPro" id="IPR051310">
    <property type="entry name" value="MCP_chemotaxis"/>
</dbReference>
<comment type="caution">
    <text evidence="8">The sequence shown here is derived from an EMBL/GenBank/DDBJ whole genome shotgun (WGS) entry which is preliminary data.</text>
</comment>
<feature type="domain" description="HAMP" evidence="7">
    <location>
        <begin position="219"/>
        <end position="260"/>
    </location>
</feature>
<feature type="domain" description="Methyl-accepting transducer" evidence="6">
    <location>
        <begin position="265"/>
        <end position="494"/>
    </location>
</feature>
<evidence type="ECO:0000256" key="1">
    <source>
        <dbReference type="ARBA" id="ARBA00004370"/>
    </source>
</evidence>
<feature type="compositionally biased region" description="Polar residues" evidence="5">
    <location>
        <begin position="1"/>
        <end position="14"/>
    </location>
</feature>
<dbReference type="InterPro" id="IPR009050">
    <property type="entry name" value="Globin-like_sf"/>
</dbReference>
<dbReference type="Gene3D" id="1.10.490.10">
    <property type="entry name" value="Globins"/>
    <property type="match status" value="1"/>
</dbReference>
<dbReference type="GO" id="GO:0019825">
    <property type="term" value="F:oxygen binding"/>
    <property type="evidence" value="ECO:0007669"/>
    <property type="project" value="InterPro"/>
</dbReference>
<dbReference type="SMART" id="SM00283">
    <property type="entry name" value="MA"/>
    <property type="match status" value="1"/>
</dbReference>
<keyword evidence="4" id="KW-0807">Transducer</keyword>
<protein>
    <submittedName>
        <fullName evidence="8">Globin-coupled sensor protein</fullName>
    </submittedName>
</protein>
<dbReference type="InterPro" id="IPR044398">
    <property type="entry name" value="Globin-sensor_dom"/>
</dbReference>
<dbReference type="GO" id="GO:0020037">
    <property type="term" value="F:heme binding"/>
    <property type="evidence" value="ECO:0007669"/>
    <property type="project" value="InterPro"/>
</dbReference>
<dbReference type="GO" id="GO:0007165">
    <property type="term" value="P:signal transduction"/>
    <property type="evidence" value="ECO:0007669"/>
    <property type="project" value="UniProtKB-KW"/>
</dbReference>
<sequence>MSSQFHTHASSNSVHGHDGGAGPRHAKSKSQSVERRLDFMQLDRQGRAGIRSLKTLIERELPHGLDKFYAQLRKSPEVSRFFSTDENIARAKGAQMGHWVNIADGNFNEEYVGKVKTIGTVHARIGLEPQWYIGGYAIIVDHLINRAVEEMAPKGGVFSKKTMKPAEFGKALASLVKAVMLDMDLAISVYIDEAEIAKQKAQADAIEAERQLVCGTFGKAMAAIAAKDVSYRIDDDLPAAYHALRNDFNNALEQLSTTIEQINGAASQINAGSQEIRSAADDLSKRTEQQAASIEETAAALEEITTTVKDSSRRAEEAGQLVAKARIGAEKSGQIVQQAVAAMGAIDSSSREISNIIGVIDEIAFQTNLLALNAGVEAARAGEAGKGFAVVAQEVRELAQRSAKAAKEIKGLINNSGEQVKAGVSLVGQTGETLTVIVDEVQEIDRHIGAIVRASSEQATALQEINTAVNAMDQGTQQNAAMVEESTAASHSLVREVGRIAQMLSAFNIGKPLASRPHIAGRTSGQAAVPSPARELRAKLGAAYPSQGNAAVAASEWEEF</sequence>
<dbReference type="PANTHER" id="PTHR43531:SF11">
    <property type="entry name" value="METHYL-ACCEPTING CHEMOTAXIS PROTEIN 3"/>
    <property type="match status" value="1"/>
</dbReference>
<evidence type="ECO:0000259" key="6">
    <source>
        <dbReference type="PROSITE" id="PS50111"/>
    </source>
</evidence>
<dbReference type="PANTHER" id="PTHR43531">
    <property type="entry name" value="PROTEIN ICFG"/>
    <property type="match status" value="1"/>
</dbReference>
<proteinExistence type="inferred from homology"/>
<dbReference type="EMBL" id="NWSV01000013">
    <property type="protein sequence ID" value="PDT02504.1"/>
    <property type="molecule type" value="Genomic_DNA"/>
</dbReference>
<reference evidence="8 9" key="1">
    <citation type="submission" date="2017-09" db="EMBL/GenBank/DDBJ databases">
        <title>Comparative genomics of rhizobia isolated from Phaseolus vulgaris in China.</title>
        <authorList>
            <person name="Tong W."/>
        </authorList>
    </citation>
    <scope>NUCLEOTIDE SEQUENCE [LARGE SCALE GENOMIC DNA]</scope>
    <source>
        <strain evidence="8 9">C5</strain>
    </source>
</reference>
<dbReference type="Pfam" id="PF00015">
    <property type="entry name" value="MCPsignal"/>
    <property type="match status" value="1"/>
</dbReference>
<dbReference type="CDD" id="cd01068">
    <property type="entry name" value="globin_sensor"/>
    <property type="match status" value="1"/>
</dbReference>
<evidence type="ECO:0000256" key="2">
    <source>
        <dbReference type="ARBA" id="ARBA00022500"/>
    </source>
</evidence>
<dbReference type="InterPro" id="IPR004089">
    <property type="entry name" value="MCPsignal_dom"/>
</dbReference>
<dbReference type="InterPro" id="IPR003660">
    <property type="entry name" value="HAMP_dom"/>
</dbReference>
<dbReference type="Gene3D" id="1.10.287.950">
    <property type="entry name" value="Methyl-accepting chemotaxis protein"/>
    <property type="match status" value="1"/>
</dbReference>
<evidence type="ECO:0000313" key="8">
    <source>
        <dbReference type="EMBL" id="PDT02504.1"/>
    </source>
</evidence>
<dbReference type="PROSITE" id="PS50885">
    <property type="entry name" value="HAMP"/>
    <property type="match status" value="1"/>
</dbReference>
<feature type="region of interest" description="Disordered" evidence="5">
    <location>
        <begin position="1"/>
        <end position="33"/>
    </location>
</feature>
<evidence type="ECO:0000313" key="9">
    <source>
        <dbReference type="Proteomes" id="UP000220768"/>
    </source>
</evidence>
<dbReference type="InterPro" id="IPR039379">
    <property type="entry name" value="Protoglobin_sensor_dom"/>
</dbReference>
<dbReference type="CDD" id="cd11386">
    <property type="entry name" value="MCP_signal"/>
    <property type="match status" value="1"/>
</dbReference>
<dbReference type="InterPro" id="IPR004090">
    <property type="entry name" value="Chemotax_Me-accpt_rcpt"/>
</dbReference>
<name>A0A2A6J9I2_9HYPH</name>
<evidence type="ECO:0000256" key="3">
    <source>
        <dbReference type="ARBA" id="ARBA00029447"/>
    </source>
</evidence>
<dbReference type="GO" id="GO:0006935">
    <property type="term" value="P:chemotaxis"/>
    <property type="evidence" value="ECO:0007669"/>
    <property type="project" value="UniProtKB-KW"/>
</dbReference>
<dbReference type="SUPFAM" id="SSF46458">
    <property type="entry name" value="Globin-like"/>
    <property type="match status" value="1"/>
</dbReference>
<dbReference type="PROSITE" id="PS50111">
    <property type="entry name" value="CHEMOTAXIS_TRANSDUC_2"/>
    <property type="match status" value="1"/>
</dbReference>
<dbReference type="AlphaFoldDB" id="A0A2A6J9I2"/>
<dbReference type="Proteomes" id="UP000220768">
    <property type="component" value="Unassembled WGS sequence"/>
</dbReference>
<dbReference type="RefSeq" id="WP_097613903.1">
    <property type="nucleotide sequence ID" value="NZ_NWSV01000013.1"/>
</dbReference>
<evidence type="ECO:0000256" key="4">
    <source>
        <dbReference type="PROSITE-ProRule" id="PRU00284"/>
    </source>
</evidence>
<evidence type="ECO:0000256" key="5">
    <source>
        <dbReference type="SAM" id="MobiDB-lite"/>
    </source>
</evidence>
<dbReference type="PRINTS" id="PR00260">
    <property type="entry name" value="CHEMTRNSDUCR"/>
</dbReference>
<keyword evidence="9" id="KW-1185">Reference proteome</keyword>
<organism evidence="8 9">
    <name type="scientific">Rhizobium chutanense</name>
    <dbReference type="NCBI Taxonomy" id="2035448"/>
    <lineage>
        <taxon>Bacteria</taxon>
        <taxon>Pseudomonadati</taxon>
        <taxon>Pseudomonadota</taxon>
        <taxon>Alphaproteobacteria</taxon>
        <taxon>Hyphomicrobiales</taxon>
        <taxon>Rhizobiaceae</taxon>
        <taxon>Rhizobium/Agrobacterium group</taxon>
        <taxon>Rhizobium</taxon>
    </lineage>
</organism>
<dbReference type="GO" id="GO:0016020">
    <property type="term" value="C:membrane"/>
    <property type="evidence" value="ECO:0007669"/>
    <property type="project" value="UniProtKB-SubCell"/>
</dbReference>
<dbReference type="GO" id="GO:0004888">
    <property type="term" value="F:transmembrane signaling receptor activity"/>
    <property type="evidence" value="ECO:0007669"/>
    <property type="project" value="InterPro"/>
</dbReference>
<dbReference type="SUPFAM" id="SSF58104">
    <property type="entry name" value="Methyl-accepting chemotaxis protein (MCP) signaling domain"/>
    <property type="match status" value="1"/>
</dbReference>
<gene>
    <name evidence="8" type="ORF">CO666_19795</name>
</gene>
<comment type="subcellular location">
    <subcellularLocation>
        <location evidence="1">Membrane</location>
    </subcellularLocation>
</comment>
<dbReference type="FunFam" id="1.10.287.950:FF:000001">
    <property type="entry name" value="Methyl-accepting chemotaxis sensory transducer"/>
    <property type="match status" value="1"/>
</dbReference>
<dbReference type="Pfam" id="PF11563">
    <property type="entry name" value="Protoglobin"/>
    <property type="match status" value="1"/>
</dbReference>
<evidence type="ECO:0000259" key="7">
    <source>
        <dbReference type="PROSITE" id="PS50885"/>
    </source>
</evidence>
<comment type="similarity">
    <text evidence="3">Belongs to the methyl-accepting chemotaxis (MCP) protein family.</text>
</comment>
<keyword evidence="2" id="KW-0145">Chemotaxis</keyword>